<dbReference type="OrthoDB" id="3564681at2759"/>
<reference evidence="1 2" key="1">
    <citation type="submission" date="2016-04" db="EMBL/GenBank/DDBJ databases">
        <title>A degradative enzymes factory behind the ericoid mycorrhizal symbiosis.</title>
        <authorList>
            <consortium name="DOE Joint Genome Institute"/>
            <person name="Martino E."/>
            <person name="Morin E."/>
            <person name="Grelet G."/>
            <person name="Kuo A."/>
            <person name="Kohler A."/>
            <person name="Daghino S."/>
            <person name="Barry K."/>
            <person name="Choi C."/>
            <person name="Cichocki N."/>
            <person name="Clum A."/>
            <person name="Copeland A."/>
            <person name="Hainaut M."/>
            <person name="Haridas S."/>
            <person name="Labutti K."/>
            <person name="Lindquist E."/>
            <person name="Lipzen A."/>
            <person name="Khouja H.-R."/>
            <person name="Murat C."/>
            <person name="Ohm R."/>
            <person name="Olson A."/>
            <person name="Spatafora J."/>
            <person name="Veneault-Fourrey C."/>
            <person name="Henrissat B."/>
            <person name="Grigoriev I."/>
            <person name="Martin F."/>
            <person name="Perotto S."/>
        </authorList>
    </citation>
    <scope>NUCLEOTIDE SEQUENCE [LARGE SCALE GENOMIC DNA]</scope>
    <source>
        <strain evidence="1 2">F</strain>
    </source>
</reference>
<evidence type="ECO:0000313" key="1">
    <source>
        <dbReference type="EMBL" id="PMD39082.1"/>
    </source>
</evidence>
<evidence type="ECO:0000313" key="2">
    <source>
        <dbReference type="Proteomes" id="UP000235786"/>
    </source>
</evidence>
<accession>A0A2J6RKP4</accession>
<proteinExistence type="predicted"/>
<dbReference type="AlphaFoldDB" id="A0A2J6RKP4"/>
<protein>
    <submittedName>
        <fullName evidence="1">Uncharacterized protein</fullName>
    </submittedName>
</protein>
<name>A0A2J6RKP4_HYAVF</name>
<gene>
    <name evidence="1" type="ORF">L207DRAFT_584472</name>
</gene>
<dbReference type="Proteomes" id="UP000235786">
    <property type="component" value="Unassembled WGS sequence"/>
</dbReference>
<dbReference type="Pfam" id="PF12511">
    <property type="entry name" value="DUF3716"/>
    <property type="match status" value="1"/>
</dbReference>
<sequence length="189" mass="21834">MEFDDSYLPRFQQLSRLPDTHTKICARLFHDHKSVRDLELRTGASLKGLEKGKANLEAGLAYLRGEKQEPECIHCSEKSSGPFRHCVIMKGYFGGSCTNCRYNEEQTRCSLRDRSKRKTLSTPRREIRLRRCLKEDDLPSSLPDSFDSLVLQASRMTQEERHKERQRLMLRMEALTEADALALGVIDDE</sequence>
<dbReference type="InterPro" id="IPR022190">
    <property type="entry name" value="DUF3716"/>
</dbReference>
<organism evidence="1 2">
    <name type="scientific">Hyaloscypha variabilis (strain UAMH 11265 / GT02V1 / F)</name>
    <name type="common">Meliniomyces variabilis</name>
    <dbReference type="NCBI Taxonomy" id="1149755"/>
    <lineage>
        <taxon>Eukaryota</taxon>
        <taxon>Fungi</taxon>
        <taxon>Dikarya</taxon>
        <taxon>Ascomycota</taxon>
        <taxon>Pezizomycotina</taxon>
        <taxon>Leotiomycetes</taxon>
        <taxon>Helotiales</taxon>
        <taxon>Hyaloscyphaceae</taxon>
        <taxon>Hyaloscypha</taxon>
        <taxon>Hyaloscypha variabilis</taxon>
    </lineage>
</organism>
<dbReference type="EMBL" id="KZ613947">
    <property type="protein sequence ID" value="PMD39082.1"/>
    <property type="molecule type" value="Genomic_DNA"/>
</dbReference>
<keyword evidence="2" id="KW-1185">Reference proteome</keyword>